<evidence type="ECO:0000313" key="3">
    <source>
        <dbReference type="Proteomes" id="UP000835287"/>
    </source>
</evidence>
<dbReference type="EMBL" id="HG992338">
    <property type="protein sequence ID" value="CAE6803100.1"/>
    <property type="molecule type" value="Genomic_DNA"/>
</dbReference>
<evidence type="ECO:0000313" key="2">
    <source>
        <dbReference type="EMBL" id="CAE6803084.1"/>
    </source>
</evidence>
<evidence type="ECO:0008006" key="4">
    <source>
        <dbReference type="Google" id="ProtNLM"/>
    </source>
</evidence>
<reference evidence="1 3" key="1">
    <citation type="submission" date="2021-02" db="EMBL/GenBank/DDBJ databases">
        <authorList>
            <person name="Pothier F. J."/>
        </authorList>
    </citation>
    <scope>NUCLEOTIDE SEQUENCE</scope>
    <source>
        <strain evidence="2 3">301</strain>
        <strain evidence="1">CFBP 1159</strain>
    </source>
</reference>
<dbReference type="Proteomes" id="UP000835287">
    <property type="component" value="Chromosome"/>
</dbReference>
<dbReference type="Proteomes" id="UP000835243">
    <property type="component" value="Chromosome"/>
</dbReference>
<gene>
    <name evidence="1" type="ORF">CFBP1159_16380</name>
    <name evidence="2" type="ORF">XAC301_29350</name>
</gene>
<organism evidence="1">
    <name type="scientific">Xanthomonas arboricola pv. corylina</name>
    <dbReference type="NCBI Taxonomy" id="487821"/>
    <lineage>
        <taxon>Bacteria</taxon>
        <taxon>Pseudomonadati</taxon>
        <taxon>Pseudomonadota</taxon>
        <taxon>Gammaproteobacteria</taxon>
        <taxon>Lysobacterales</taxon>
        <taxon>Lysobacteraceae</taxon>
        <taxon>Xanthomonas</taxon>
    </lineage>
</organism>
<protein>
    <recommendedName>
        <fullName evidence="4">DUF21 domain-containing protein</fullName>
    </recommendedName>
</protein>
<proteinExistence type="predicted"/>
<keyword evidence="3" id="KW-1185">Reference proteome</keyword>
<sequence length="40" mass="4296">MLGNVLLLFVALLLVLLNGFFVAAEFALVKLRHTQAVGLA</sequence>
<accession>A0A8D6YBB4</accession>
<name>A0A8D6YBB4_9XANT</name>
<evidence type="ECO:0000313" key="1">
    <source>
        <dbReference type="EMBL" id="CAE6749534.1"/>
    </source>
</evidence>
<dbReference type="EMBL" id="HG992341">
    <property type="protein sequence ID" value="CAE6749534.1"/>
    <property type="molecule type" value="Genomic_DNA"/>
</dbReference>
<dbReference type="EMBL" id="HG992338">
    <property type="protein sequence ID" value="CAE6803084.1"/>
    <property type="molecule type" value="Genomic_DNA"/>
</dbReference>
<dbReference type="AlphaFoldDB" id="A0A8D6YBB4"/>
<dbReference type="EMBL" id="HG992341">
    <property type="protein sequence ID" value="CAE6749511.1"/>
    <property type="molecule type" value="Genomic_DNA"/>
</dbReference>